<evidence type="ECO:0000256" key="3">
    <source>
        <dbReference type="ARBA" id="ARBA00022969"/>
    </source>
</evidence>
<dbReference type="GO" id="GO:0048315">
    <property type="term" value="P:conidium formation"/>
    <property type="evidence" value="ECO:0007669"/>
    <property type="project" value="UniProtKB-KW"/>
</dbReference>
<dbReference type="InterPro" id="IPR040112">
    <property type="entry name" value="WetA"/>
</dbReference>
<name>A0A6A6X2R2_9PLEO</name>
<dbReference type="Proteomes" id="UP000799757">
    <property type="component" value="Unassembled WGS sequence"/>
</dbReference>
<dbReference type="OrthoDB" id="2575228at2759"/>
<feature type="region of interest" description="Disordered" evidence="8">
    <location>
        <begin position="118"/>
        <end position="150"/>
    </location>
</feature>
<keyword evidence="10" id="KW-1185">Reference proteome</keyword>
<keyword evidence="5" id="KW-0010">Activator</keyword>
<proteinExistence type="inferred from homology"/>
<feature type="compositionally biased region" description="Low complexity" evidence="8">
    <location>
        <begin position="436"/>
        <end position="448"/>
    </location>
</feature>
<gene>
    <name evidence="9" type="ORF">K505DRAFT_198165</name>
</gene>
<dbReference type="PANTHER" id="PTHR22934">
    <property type="entry name" value="PROTEIN ESC1/WETA-RELATED"/>
    <property type="match status" value="1"/>
</dbReference>
<evidence type="ECO:0000256" key="1">
    <source>
        <dbReference type="ARBA" id="ARBA00008881"/>
    </source>
</evidence>
<accession>A0A6A6X2R2</accession>
<evidence type="ECO:0000313" key="9">
    <source>
        <dbReference type="EMBL" id="KAF2790488.1"/>
    </source>
</evidence>
<dbReference type="AlphaFoldDB" id="A0A6A6X2R2"/>
<evidence type="ECO:0000256" key="5">
    <source>
        <dbReference type="ARBA" id="ARBA00023159"/>
    </source>
</evidence>
<feature type="region of interest" description="Disordered" evidence="8">
    <location>
        <begin position="418"/>
        <end position="522"/>
    </location>
</feature>
<evidence type="ECO:0000256" key="6">
    <source>
        <dbReference type="ARBA" id="ARBA00023163"/>
    </source>
</evidence>
<dbReference type="PANTHER" id="PTHR22934:SF25">
    <property type="entry name" value="DEVELOPMENTAL REGULATORY PROTEIN WETA"/>
    <property type="match status" value="1"/>
</dbReference>
<evidence type="ECO:0000256" key="8">
    <source>
        <dbReference type="SAM" id="MobiDB-lite"/>
    </source>
</evidence>
<keyword evidence="3" id="KW-0749">Sporulation</keyword>
<protein>
    <recommendedName>
        <fullName evidence="2">Developmental regulatory protein wetA</fullName>
    </recommendedName>
</protein>
<keyword evidence="4" id="KW-0805">Transcription regulation</keyword>
<feature type="non-terminal residue" evidence="9">
    <location>
        <position position="550"/>
    </location>
</feature>
<evidence type="ECO:0000256" key="4">
    <source>
        <dbReference type="ARBA" id="ARBA00023015"/>
    </source>
</evidence>
<comment type="similarity">
    <text evidence="1">Belongs to the wetA family.</text>
</comment>
<keyword evidence="6" id="KW-0804">Transcription</keyword>
<dbReference type="EMBL" id="MU002071">
    <property type="protein sequence ID" value="KAF2790488.1"/>
    <property type="molecule type" value="Genomic_DNA"/>
</dbReference>
<reference evidence="9" key="1">
    <citation type="journal article" date="2020" name="Stud. Mycol.">
        <title>101 Dothideomycetes genomes: a test case for predicting lifestyles and emergence of pathogens.</title>
        <authorList>
            <person name="Haridas S."/>
            <person name="Albert R."/>
            <person name="Binder M."/>
            <person name="Bloem J."/>
            <person name="Labutti K."/>
            <person name="Salamov A."/>
            <person name="Andreopoulos B."/>
            <person name="Baker S."/>
            <person name="Barry K."/>
            <person name="Bills G."/>
            <person name="Bluhm B."/>
            <person name="Cannon C."/>
            <person name="Castanera R."/>
            <person name="Culley D."/>
            <person name="Daum C."/>
            <person name="Ezra D."/>
            <person name="Gonzalez J."/>
            <person name="Henrissat B."/>
            <person name="Kuo A."/>
            <person name="Liang C."/>
            <person name="Lipzen A."/>
            <person name="Lutzoni F."/>
            <person name="Magnuson J."/>
            <person name="Mondo S."/>
            <person name="Nolan M."/>
            <person name="Ohm R."/>
            <person name="Pangilinan J."/>
            <person name="Park H.-J."/>
            <person name="Ramirez L."/>
            <person name="Alfaro M."/>
            <person name="Sun H."/>
            <person name="Tritt A."/>
            <person name="Yoshinaga Y."/>
            <person name="Zwiers L.-H."/>
            <person name="Turgeon B."/>
            <person name="Goodwin S."/>
            <person name="Spatafora J."/>
            <person name="Crous P."/>
            <person name="Grigoriev I."/>
        </authorList>
    </citation>
    <scope>NUCLEOTIDE SEQUENCE</scope>
    <source>
        <strain evidence="9">CBS 109.77</strain>
    </source>
</reference>
<evidence type="ECO:0000256" key="7">
    <source>
        <dbReference type="ARBA" id="ARBA00023321"/>
    </source>
</evidence>
<evidence type="ECO:0000313" key="10">
    <source>
        <dbReference type="Proteomes" id="UP000799757"/>
    </source>
</evidence>
<organism evidence="9 10">
    <name type="scientific">Melanomma pulvis-pyrius CBS 109.77</name>
    <dbReference type="NCBI Taxonomy" id="1314802"/>
    <lineage>
        <taxon>Eukaryota</taxon>
        <taxon>Fungi</taxon>
        <taxon>Dikarya</taxon>
        <taxon>Ascomycota</taxon>
        <taxon>Pezizomycotina</taxon>
        <taxon>Dothideomycetes</taxon>
        <taxon>Pleosporomycetidae</taxon>
        <taxon>Pleosporales</taxon>
        <taxon>Melanommataceae</taxon>
        <taxon>Melanomma</taxon>
    </lineage>
</organism>
<dbReference type="GO" id="GO:0030435">
    <property type="term" value="P:sporulation resulting in formation of a cellular spore"/>
    <property type="evidence" value="ECO:0007669"/>
    <property type="project" value="UniProtKB-KW"/>
</dbReference>
<keyword evidence="7" id="KW-0183">Conidiation</keyword>
<feature type="non-terminal residue" evidence="9">
    <location>
        <position position="1"/>
    </location>
</feature>
<sequence>LDLDDLFDQYVETGLLQQFSDTTAEPSSSDDLAHLFELPGSNDSDPVEISPMPNWETEDAWHKALLNNLRQNPASPTLPSKSFSVYPKSRGKASLSDPELFNFDDLFELDKVKPRLSLSTPSTPKAQVVRTAKKAVPSPERSFRHGIQKASKKSTISRIAKMMRPSHYRPGFQDLWTRKIEGPTDTFNLQLPPNGLPNSPPPSSKLVQGENLNGFFPQDQPYTIAMSPQLGEPTTPDVNYQLTPLSSPTIDANSRDSNGNSFQFSGDNMASAYISQHISNAALSALQTPPSSHRVPMAPWGSDTPTSLDFAFSASPDFHSTNTGKTSGWWNNHNSNVGVTQPSTPTPNFLTSHSRSSSQNIGGFRHDSVAGLGISCDTASFPGFGPGLHAEENNNDSASGRNFSTSASFDLGYTTMYPQDTGYPIGQPLSHPETASPSRSPSLSPQPRFTRRRHSSNRIAMTSTHQRRKSNSSSNQSNGRASVGFVNYTPDDSRKILTGVAPSGSSKTKARREKEAAEKRRKLSQAAVKAVIEAGGDLGKLEKEGLLVME</sequence>
<evidence type="ECO:0000256" key="2">
    <source>
        <dbReference type="ARBA" id="ARBA00015342"/>
    </source>
</evidence>